<dbReference type="PROSITE" id="PS50178">
    <property type="entry name" value="ZF_FYVE"/>
    <property type="match status" value="1"/>
</dbReference>
<comment type="similarity">
    <text evidence="2">Belongs to the lst-2 family.</text>
</comment>
<evidence type="ECO:0000256" key="8">
    <source>
        <dbReference type="SAM" id="MobiDB-lite"/>
    </source>
</evidence>
<dbReference type="PANTHER" id="PTHR46465:SF2">
    <property type="entry name" value="LATERAL SIGNALING TARGET PROTEIN 2 HOMOLOG"/>
    <property type="match status" value="1"/>
</dbReference>
<gene>
    <name evidence="10" type="ORF">GWK47_001188</name>
</gene>
<evidence type="ECO:0000256" key="1">
    <source>
        <dbReference type="ARBA" id="ARBA00003580"/>
    </source>
</evidence>
<dbReference type="AlphaFoldDB" id="A0A8J4XXU1"/>
<feature type="region of interest" description="Disordered" evidence="8">
    <location>
        <begin position="1"/>
        <end position="64"/>
    </location>
</feature>
<dbReference type="InterPro" id="IPR051118">
    <property type="entry name" value="LST-2"/>
</dbReference>
<proteinExistence type="inferred from homology"/>
<dbReference type="CDD" id="cd15731">
    <property type="entry name" value="FYVE_LST2"/>
    <property type="match status" value="1"/>
</dbReference>
<accession>A0A8J4XXU1</accession>
<reference evidence="10" key="1">
    <citation type="submission" date="2020-07" db="EMBL/GenBank/DDBJ databases">
        <title>The High-quality genome of the commercially important snow crab, Chionoecetes opilio.</title>
        <authorList>
            <person name="Jeong J.-H."/>
            <person name="Ryu S."/>
        </authorList>
    </citation>
    <scope>NUCLEOTIDE SEQUENCE</scope>
    <source>
        <strain evidence="10">MADBK_172401_WGS</strain>
        <tissue evidence="10">Digestive gland</tissue>
    </source>
</reference>
<feature type="compositionally biased region" description="Basic and acidic residues" evidence="8">
    <location>
        <begin position="133"/>
        <end position="147"/>
    </location>
</feature>
<evidence type="ECO:0000313" key="11">
    <source>
        <dbReference type="Proteomes" id="UP000770661"/>
    </source>
</evidence>
<evidence type="ECO:0000256" key="7">
    <source>
        <dbReference type="PROSITE-ProRule" id="PRU00091"/>
    </source>
</evidence>
<protein>
    <recommendedName>
        <fullName evidence="3">Lateral signaling target protein 2 homolog</fullName>
    </recommendedName>
</protein>
<dbReference type="Gene3D" id="3.30.40.10">
    <property type="entry name" value="Zinc/RING finger domain, C3HC4 (zinc finger)"/>
    <property type="match status" value="1"/>
</dbReference>
<dbReference type="SUPFAM" id="SSF57903">
    <property type="entry name" value="FYVE/PHD zinc finger"/>
    <property type="match status" value="1"/>
</dbReference>
<dbReference type="Pfam" id="PF01363">
    <property type="entry name" value="FYVE"/>
    <property type="match status" value="1"/>
</dbReference>
<keyword evidence="11" id="KW-1185">Reference proteome</keyword>
<comment type="function">
    <text evidence="1">Negative regulator of epidermal growth factor receptor (EGFR) signaling.</text>
</comment>
<dbReference type="Proteomes" id="UP000770661">
    <property type="component" value="Unassembled WGS sequence"/>
</dbReference>
<dbReference type="PANTHER" id="PTHR46465">
    <property type="entry name" value="LATERAL SIGNALING TARGET PROTEIN 2 HOMOLOG"/>
    <property type="match status" value="1"/>
</dbReference>
<dbReference type="OrthoDB" id="20035at2759"/>
<keyword evidence="5 7" id="KW-0863">Zinc-finger</keyword>
<dbReference type="GO" id="GO:0008270">
    <property type="term" value="F:zinc ion binding"/>
    <property type="evidence" value="ECO:0007669"/>
    <property type="project" value="UniProtKB-KW"/>
</dbReference>
<evidence type="ECO:0000256" key="4">
    <source>
        <dbReference type="ARBA" id="ARBA00022723"/>
    </source>
</evidence>
<evidence type="ECO:0000256" key="5">
    <source>
        <dbReference type="ARBA" id="ARBA00022771"/>
    </source>
</evidence>
<feature type="compositionally biased region" description="Basic residues" evidence="8">
    <location>
        <begin position="25"/>
        <end position="35"/>
    </location>
</feature>
<evidence type="ECO:0000256" key="3">
    <source>
        <dbReference type="ARBA" id="ARBA00019870"/>
    </source>
</evidence>
<dbReference type="GO" id="GO:0031901">
    <property type="term" value="C:early endosome membrane"/>
    <property type="evidence" value="ECO:0007669"/>
    <property type="project" value="TreeGrafter"/>
</dbReference>
<feature type="compositionally biased region" description="Low complexity" evidence="8">
    <location>
        <begin position="10"/>
        <end position="20"/>
    </location>
</feature>
<evidence type="ECO:0000256" key="6">
    <source>
        <dbReference type="ARBA" id="ARBA00022833"/>
    </source>
</evidence>
<comment type="caution">
    <text evidence="10">The sequence shown here is derived from an EMBL/GenBank/DDBJ whole genome shotgun (WGS) entry which is preliminary data.</text>
</comment>
<dbReference type="SMART" id="SM00064">
    <property type="entry name" value="FYVE"/>
    <property type="match status" value="1"/>
</dbReference>
<dbReference type="EMBL" id="JACEEZ010019228">
    <property type="protein sequence ID" value="KAG0715918.1"/>
    <property type="molecule type" value="Genomic_DNA"/>
</dbReference>
<sequence length="235" mass="25816">MNTAEDLGTSPPSMSSFSPPQYYSHRPHHHHHHLLSHLPPPTSPTDIPSFSPNPEAVMSQAASPPLACPPSVQVPAAIFNDHALMQFSEVTQASVPPNVELLPPNQVQYAESFGVIPEPFTSRSTQEQQLLGPRDDGTPGGEREAGRRRGPRVQEPPAWVPDQQAPRCMACGASFTMVRRRHHCRNCGKVFCAQCSQHAVPLPHYGIWKAVRVCNVCFLYYVTFTTDSSTTTVSS</sequence>
<feature type="domain" description="FYVE-type" evidence="9">
    <location>
        <begin position="162"/>
        <end position="222"/>
    </location>
</feature>
<keyword evidence="4" id="KW-0479">Metal-binding</keyword>
<name>A0A8J4XXU1_CHIOP</name>
<evidence type="ECO:0000313" key="10">
    <source>
        <dbReference type="EMBL" id="KAG0715918.1"/>
    </source>
</evidence>
<dbReference type="InterPro" id="IPR013083">
    <property type="entry name" value="Znf_RING/FYVE/PHD"/>
</dbReference>
<feature type="region of interest" description="Disordered" evidence="8">
    <location>
        <begin position="120"/>
        <end position="159"/>
    </location>
</feature>
<evidence type="ECO:0000256" key="2">
    <source>
        <dbReference type="ARBA" id="ARBA00008755"/>
    </source>
</evidence>
<keyword evidence="6" id="KW-0862">Zinc</keyword>
<dbReference type="InterPro" id="IPR017455">
    <property type="entry name" value="Znf_FYVE-rel"/>
</dbReference>
<dbReference type="InterPro" id="IPR000306">
    <property type="entry name" value="Znf_FYVE"/>
</dbReference>
<dbReference type="InterPro" id="IPR043269">
    <property type="entry name" value="FYVE_LST2"/>
</dbReference>
<evidence type="ECO:0000259" key="9">
    <source>
        <dbReference type="PROSITE" id="PS50178"/>
    </source>
</evidence>
<organism evidence="10 11">
    <name type="scientific">Chionoecetes opilio</name>
    <name type="common">Atlantic snow crab</name>
    <name type="synonym">Cancer opilio</name>
    <dbReference type="NCBI Taxonomy" id="41210"/>
    <lineage>
        <taxon>Eukaryota</taxon>
        <taxon>Metazoa</taxon>
        <taxon>Ecdysozoa</taxon>
        <taxon>Arthropoda</taxon>
        <taxon>Crustacea</taxon>
        <taxon>Multicrustacea</taxon>
        <taxon>Malacostraca</taxon>
        <taxon>Eumalacostraca</taxon>
        <taxon>Eucarida</taxon>
        <taxon>Decapoda</taxon>
        <taxon>Pleocyemata</taxon>
        <taxon>Brachyura</taxon>
        <taxon>Eubrachyura</taxon>
        <taxon>Majoidea</taxon>
        <taxon>Majidae</taxon>
        <taxon>Chionoecetes</taxon>
    </lineage>
</organism>
<dbReference type="InterPro" id="IPR011011">
    <property type="entry name" value="Znf_FYVE_PHD"/>
</dbReference>